<feature type="transmembrane region" description="Helical" evidence="1">
    <location>
        <begin position="99"/>
        <end position="116"/>
    </location>
</feature>
<reference evidence="2 3" key="1">
    <citation type="submission" date="2019-06" db="EMBL/GenBank/DDBJ databases">
        <title>Complete genome sequence of Antarcticibacterium flavum KCTC 52984T from an Antarctic marine sediment.</title>
        <authorList>
            <person name="Lee Y.M."/>
            <person name="Shin S.C."/>
        </authorList>
    </citation>
    <scope>NUCLEOTIDE SEQUENCE [LARGE SCALE GENOMIC DNA]</scope>
    <source>
        <strain evidence="2 3">KCTC 52984</strain>
    </source>
</reference>
<proteinExistence type="predicted"/>
<keyword evidence="1" id="KW-0812">Transmembrane</keyword>
<gene>
    <name evidence="2" type="ORF">FHG64_18740</name>
</gene>
<feature type="transmembrane region" description="Helical" evidence="1">
    <location>
        <begin position="36"/>
        <end position="55"/>
    </location>
</feature>
<protein>
    <submittedName>
        <fullName evidence="2">Uncharacterized protein</fullName>
    </submittedName>
</protein>
<sequence length="213" mass="24788">MKTTVSTKQKFSARVPRESIWKKLTKTKYNDQVLKVTIRTFASALVAVAGFMLFADKILEVNFAETYGFADSQTFLWVFTQSISPLLLIIGLVFKPYKIAITIPVYMYFVQLYWVFNPAIRFDDILLQTYAIGAVLGFIALVVVINWFFHKASDKRQRTIGQLERALDLDLIEGIQVLIRFIVVDIKRKYITEENRKEYVRDYMAKLDKIDQC</sequence>
<evidence type="ECO:0000313" key="2">
    <source>
        <dbReference type="EMBL" id="QCY71266.1"/>
    </source>
</evidence>
<accession>A0A5B7X6Z6</accession>
<evidence type="ECO:0000313" key="3">
    <source>
        <dbReference type="Proteomes" id="UP000309016"/>
    </source>
</evidence>
<dbReference type="RefSeq" id="WP_139067812.1">
    <property type="nucleotide sequence ID" value="NZ_CP040812.1"/>
</dbReference>
<dbReference type="AlphaFoldDB" id="A0A5B7X6Z6"/>
<feature type="transmembrane region" description="Helical" evidence="1">
    <location>
        <begin position="128"/>
        <end position="149"/>
    </location>
</feature>
<dbReference type="EMBL" id="CP040812">
    <property type="protein sequence ID" value="QCY71266.1"/>
    <property type="molecule type" value="Genomic_DNA"/>
</dbReference>
<keyword evidence="3" id="KW-1185">Reference proteome</keyword>
<dbReference type="Proteomes" id="UP000309016">
    <property type="component" value="Chromosome"/>
</dbReference>
<keyword evidence="1" id="KW-1133">Transmembrane helix</keyword>
<evidence type="ECO:0000256" key="1">
    <source>
        <dbReference type="SAM" id="Phobius"/>
    </source>
</evidence>
<feature type="transmembrane region" description="Helical" evidence="1">
    <location>
        <begin position="75"/>
        <end position="94"/>
    </location>
</feature>
<keyword evidence="1" id="KW-0472">Membrane</keyword>
<dbReference type="KEGG" id="afla:FHG64_18740"/>
<name>A0A5B7X6Z6_9FLAO</name>
<organism evidence="2 3">
    <name type="scientific">Antarcticibacterium flavum</name>
    <dbReference type="NCBI Taxonomy" id="2058175"/>
    <lineage>
        <taxon>Bacteria</taxon>
        <taxon>Pseudomonadati</taxon>
        <taxon>Bacteroidota</taxon>
        <taxon>Flavobacteriia</taxon>
        <taxon>Flavobacteriales</taxon>
        <taxon>Flavobacteriaceae</taxon>
        <taxon>Antarcticibacterium</taxon>
    </lineage>
</organism>
<dbReference type="OrthoDB" id="1163511at2"/>